<evidence type="ECO:0000313" key="2">
    <source>
        <dbReference type="Proteomes" id="UP001054837"/>
    </source>
</evidence>
<organism evidence="1 2">
    <name type="scientific">Caerostris darwini</name>
    <dbReference type="NCBI Taxonomy" id="1538125"/>
    <lineage>
        <taxon>Eukaryota</taxon>
        <taxon>Metazoa</taxon>
        <taxon>Ecdysozoa</taxon>
        <taxon>Arthropoda</taxon>
        <taxon>Chelicerata</taxon>
        <taxon>Arachnida</taxon>
        <taxon>Araneae</taxon>
        <taxon>Araneomorphae</taxon>
        <taxon>Entelegynae</taxon>
        <taxon>Araneoidea</taxon>
        <taxon>Araneidae</taxon>
        <taxon>Caerostris</taxon>
    </lineage>
</organism>
<keyword evidence="2" id="KW-1185">Reference proteome</keyword>
<dbReference type="AlphaFoldDB" id="A0AAV4U6H1"/>
<gene>
    <name evidence="1" type="ORF">CDAR_39811</name>
</gene>
<dbReference type="Proteomes" id="UP001054837">
    <property type="component" value="Unassembled WGS sequence"/>
</dbReference>
<proteinExistence type="predicted"/>
<reference evidence="1 2" key="1">
    <citation type="submission" date="2021-06" db="EMBL/GenBank/DDBJ databases">
        <title>Caerostris darwini draft genome.</title>
        <authorList>
            <person name="Kono N."/>
            <person name="Arakawa K."/>
        </authorList>
    </citation>
    <scope>NUCLEOTIDE SEQUENCE [LARGE SCALE GENOMIC DNA]</scope>
</reference>
<evidence type="ECO:0000313" key="1">
    <source>
        <dbReference type="EMBL" id="GIY53376.1"/>
    </source>
</evidence>
<dbReference type="EMBL" id="BPLQ01010754">
    <property type="protein sequence ID" value="GIY53376.1"/>
    <property type="molecule type" value="Genomic_DNA"/>
</dbReference>
<accession>A0AAV4U6H1</accession>
<sequence length="109" mass="11818">MTHIAPHIECARRDARAAKGKAVGVTPPQSVIRCRIWESCIPVITTNCLLVPPSLNPASEEAVHEVPSSPGHAHSRCVHLGSSEDDGYKTNNIREALIFFSCSISHSFC</sequence>
<comment type="caution">
    <text evidence="1">The sequence shown here is derived from an EMBL/GenBank/DDBJ whole genome shotgun (WGS) entry which is preliminary data.</text>
</comment>
<name>A0AAV4U6H1_9ARAC</name>
<protein>
    <submittedName>
        <fullName evidence="1">Uncharacterized protein</fullName>
    </submittedName>
</protein>